<dbReference type="PANTHER" id="PTHR44858">
    <property type="entry name" value="TETRATRICOPEPTIDE REPEAT PROTEIN 6"/>
    <property type="match status" value="1"/>
</dbReference>
<gene>
    <name evidence="4" type="ORF">CPARK_000091700</name>
</gene>
<accession>A0ABM7UDI6</accession>
<keyword evidence="1" id="KW-0677">Repeat</keyword>
<evidence type="ECO:0000256" key="1">
    <source>
        <dbReference type="ARBA" id="ARBA00022737"/>
    </source>
</evidence>
<dbReference type="Proteomes" id="UP001319803">
    <property type="component" value="Chromosome"/>
</dbReference>
<dbReference type="SMART" id="SM00028">
    <property type="entry name" value="TPR"/>
    <property type="match status" value="3"/>
</dbReference>
<dbReference type="InterPro" id="IPR019734">
    <property type="entry name" value="TPR_rpt"/>
</dbReference>
<evidence type="ECO:0008006" key="6">
    <source>
        <dbReference type="Google" id="ProtNLM"/>
    </source>
</evidence>
<evidence type="ECO:0000256" key="3">
    <source>
        <dbReference type="PROSITE-ProRule" id="PRU00339"/>
    </source>
</evidence>
<organism evidence="4 5">
    <name type="scientific">cyanobacterium endosymbiont of Braarudosphaera bigelowii</name>
    <dbReference type="NCBI Taxonomy" id="1285375"/>
    <lineage>
        <taxon>Bacteria</taxon>
        <taxon>Bacillati</taxon>
        <taxon>Cyanobacteriota</taxon>
        <taxon>Cyanophyceae</taxon>
        <taxon>Oscillatoriophycideae</taxon>
        <taxon>Chroococcales</taxon>
        <taxon>Aphanothecaceae</taxon>
        <taxon>Candidatus Atelocyanobacterium</taxon>
        <taxon>Candidatus Atelocyanobacterium thalassae</taxon>
    </lineage>
</organism>
<dbReference type="InterPro" id="IPR050498">
    <property type="entry name" value="Ycf3"/>
</dbReference>
<keyword evidence="2 3" id="KW-0802">TPR repeat</keyword>
<protein>
    <recommendedName>
        <fullName evidence="6">Tetratricopeptide repeat protein</fullName>
    </recommendedName>
</protein>
<reference evidence="4 5" key="1">
    <citation type="submission" date="2021-08" db="EMBL/GenBank/DDBJ databases">
        <title>Endosymbiont genome of Braarudosphaera bigelowii.</title>
        <authorList>
            <person name="Suzuki S."/>
            <person name="Ishida K."/>
        </authorList>
    </citation>
    <scope>NUCLEOTIDE SEQUENCE [LARGE SCALE GENOMIC DNA]</scope>
    <source>
        <strain evidence="4">CPSB-1</strain>
    </source>
</reference>
<dbReference type="Gene3D" id="1.25.40.10">
    <property type="entry name" value="Tetratricopeptide repeat domain"/>
    <property type="match status" value="1"/>
</dbReference>
<proteinExistence type="predicted"/>
<dbReference type="EMBL" id="AP024987">
    <property type="protein sequence ID" value="BDA40078.1"/>
    <property type="molecule type" value="Genomic_DNA"/>
</dbReference>
<dbReference type="InterPro" id="IPR011990">
    <property type="entry name" value="TPR-like_helical_dom_sf"/>
</dbReference>
<dbReference type="Pfam" id="PF13181">
    <property type="entry name" value="TPR_8"/>
    <property type="match status" value="1"/>
</dbReference>
<keyword evidence="5" id="KW-1185">Reference proteome</keyword>
<dbReference type="PANTHER" id="PTHR44858:SF1">
    <property type="entry name" value="UDP-N-ACETYLGLUCOSAMINE--PEPTIDE N-ACETYLGLUCOSAMINYLTRANSFERASE SPINDLY-RELATED"/>
    <property type="match status" value="1"/>
</dbReference>
<sequence>MIIKAVLYLSKKRKLFLYFVQFLSAFSLIYPVVSLPTSKFILISQNYLSNHSLNDLLIKGMEKGIQGDYLKAIIDFTKVIRLSPYDIEAYYNRGIAYEKINYNISAIADFDKAIRLNSNMVDIYIARANVSYKLGHLREAITDLKTAKILCYQQKNKTCYQETLDMLDNFQTLKNL</sequence>
<evidence type="ECO:0000313" key="5">
    <source>
        <dbReference type="Proteomes" id="UP001319803"/>
    </source>
</evidence>
<name>A0ABM7UDI6_9CHRO</name>
<dbReference type="PROSITE" id="PS50005">
    <property type="entry name" value="TPR"/>
    <property type="match status" value="1"/>
</dbReference>
<feature type="repeat" description="TPR" evidence="3">
    <location>
        <begin position="87"/>
        <end position="120"/>
    </location>
</feature>
<evidence type="ECO:0000256" key="2">
    <source>
        <dbReference type="ARBA" id="ARBA00022803"/>
    </source>
</evidence>
<dbReference type="SUPFAM" id="SSF48452">
    <property type="entry name" value="TPR-like"/>
    <property type="match status" value="1"/>
</dbReference>
<evidence type="ECO:0000313" key="4">
    <source>
        <dbReference type="EMBL" id="BDA40078.1"/>
    </source>
</evidence>